<comment type="caution">
    <text evidence="3">The sequence shown here is derived from an EMBL/GenBank/DDBJ whole genome shotgun (WGS) entry which is preliminary data.</text>
</comment>
<feature type="domain" description="Signal transduction histidine kinase internal region" evidence="2">
    <location>
        <begin position="154"/>
        <end position="234"/>
    </location>
</feature>
<reference evidence="4" key="1">
    <citation type="journal article" date="2019" name="Int. J. Syst. Evol. Microbiol.">
        <title>The Global Catalogue of Microorganisms (GCM) 10K type strain sequencing project: providing services to taxonomists for standard genome sequencing and annotation.</title>
        <authorList>
            <consortium name="The Broad Institute Genomics Platform"/>
            <consortium name="The Broad Institute Genome Sequencing Center for Infectious Disease"/>
            <person name="Wu L."/>
            <person name="Ma J."/>
        </authorList>
    </citation>
    <scope>NUCLEOTIDE SEQUENCE [LARGE SCALE GENOMIC DNA]</scope>
    <source>
        <strain evidence="4">CCM 8689</strain>
    </source>
</reference>
<dbReference type="Pfam" id="PF06580">
    <property type="entry name" value="His_kinase"/>
    <property type="match status" value="1"/>
</dbReference>
<dbReference type="Proteomes" id="UP001595792">
    <property type="component" value="Unassembled WGS sequence"/>
</dbReference>
<gene>
    <name evidence="3" type="ORF">ACFOUY_16700</name>
</gene>
<feature type="transmembrane region" description="Helical" evidence="1">
    <location>
        <begin position="9"/>
        <end position="30"/>
    </location>
</feature>
<dbReference type="InterPro" id="IPR010559">
    <property type="entry name" value="Sig_transdc_His_kin_internal"/>
</dbReference>
<sequence length="376" mass="44051">MRKNKYRIIIYHTLFWSCYMLLANLLEYGLNPKNHHFSIGDIFFTQAPNIVTVYLCVLLCHKYANPPKTLFLVVGCIVIFSFSYLNWYITSYYIRPYINANGPAPRVFNFFHFGISVLWIFVTYALIGFGYYYASESVKHERKLRLIEKEKHEAEYAFLRAQINPHFLNNTLNFFFAKSLPISEELANGIMTLSEIMRYSLEIDKDDKMTLIEDEIEHIKNVIKINQLRFNNKLQIDFTISGDTEHIRLIPLILITIVENILKHGDCTDKLHPIKIALTINKTDNSIYLSTWNKKKNGPKELSSGIGLENIKKRLTNHYKKDFSLVIKDTDIDYTLILNIPYNLIVEHKENIHFPDQITIFDQFKLTSVNPKPYTS</sequence>
<accession>A0ABV8NQ46</accession>
<evidence type="ECO:0000313" key="4">
    <source>
        <dbReference type="Proteomes" id="UP001595792"/>
    </source>
</evidence>
<evidence type="ECO:0000259" key="2">
    <source>
        <dbReference type="Pfam" id="PF06580"/>
    </source>
</evidence>
<feature type="transmembrane region" description="Helical" evidence="1">
    <location>
        <begin position="69"/>
        <end position="90"/>
    </location>
</feature>
<keyword evidence="4" id="KW-1185">Reference proteome</keyword>
<proteinExistence type="predicted"/>
<protein>
    <submittedName>
        <fullName evidence="3">Sensor histidine kinase</fullName>
        <ecNumber evidence="3">2.7.13.3</ecNumber>
    </submittedName>
</protein>
<keyword evidence="1" id="KW-1133">Transmembrane helix</keyword>
<dbReference type="PANTHER" id="PTHR34220">
    <property type="entry name" value="SENSOR HISTIDINE KINASE YPDA"/>
    <property type="match status" value="1"/>
</dbReference>
<keyword evidence="3" id="KW-0808">Transferase</keyword>
<dbReference type="RefSeq" id="WP_378962351.1">
    <property type="nucleotide sequence ID" value="NZ_JBHRXC010000016.1"/>
</dbReference>
<evidence type="ECO:0000256" key="1">
    <source>
        <dbReference type="SAM" id="Phobius"/>
    </source>
</evidence>
<feature type="transmembrane region" description="Helical" evidence="1">
    <location>
        <begin position="110"/>
        <end position="134"/>
    </location>
</feature>
<dbReference type="InterPro" id="IPR036890">
    <property type="entry name" value="HATPase_C_sf"/>
</dbReference>
<dbReference type="GO" id="GO:0004673">
    <property type="term" value="F:protein histidine kinase activity"/>
    <property type="evidence" value="ECO:0007669"/>
    <property type="project" value="UniProtKB-EC"/>
</dbReference>
<dbReference type="EC" id="2.7.13.3" evidence="3"/>
<organism evidence="3 4">
    <name type="scientific">Pedobacter jamesrossensis</name>
    <dbReference type="NCBI Taxonomy" id="1908238"/>
    <lineage>
        <taxon>Bacteria</taxon>
        <taxon>Pseudomonadati</taxon>
        <taxon>Bacteroidota</taxon>
        <taxon>Sphingobacteriia</taxon>
        <taxon>Sphingobacteriales</taxon>
        <taxon>Sphingobacteriaceae</taxon>
        <taxon>Pedobacter</taxon>
    </lineage>
</organism>
<keyword evidence="1" id="KW-0472">Membrane</keyword>
<dbReference type="EMBL" id="JBHSBY010000138">
    <property type="protein sequence ID" value="MFC4198347.1"/>
    <property type="molecule type" value="Genomic_DNA"/>
</dbReference>
<evidence type="ECO:0000313" key="3">
    <source>
        <dbReference type="EMBL" id="MFC4198347.1"/>
    </source>
</evidence>
<dbReference type="InterPro" id="IPR050640">
    <property type="entry name" value="Bact_2-comp_sensor_kinase"/>
</dbReference>
<dbReference type="PANTHER" id="PTHR34220:SF7">
    <property type="entry name" value="SENSOR HISTIDINE KINASE YPDA"/>
    <property type="match status" value="1"/>
</dbReference>
<dbReference type="Gene3D" id="3.30.565.10">
    <property type="entry name" value="Histidine kinase-like ATPase, C-terminal domain"/>
    <property type="match status" value="1"/>
</dbReference>
<name>A0ABV8NQ46_9SPHI</name>
<keyword evidence="3" id="KW-0418">Kinase</keyword>
<feature type="transmembrane region" description="Helical" evidence="1">
    <location>
        <begin position="42"/>
        <end position="60"/>
    </location>
</feature>
<keyword evidence="1" id="KW-0812">Transmembrane</keyword>